<gene>
    <name evidence="1" type="ORF">SAMN05216259_111129</name>
</gene>
<sequence>MVEREPARRRKGPVRELAERLGIALSARMLWTLAVRLIDHH</sequence>
<evidence type="ECO:0000313" key="1">
    <source>
        <dbReference type="EMBL" id="SDO64832.1"/>
    </source>
</evidence>
<protein>
    <submittedName>
        <fullName evidence="1">Uncharacterized protein</fullName>
    </submittedName>
</protein>
<dbReference type="AlphaFoldDB" id="A0A1H0L9T3"/>
<reference evidence="1 2" key="1">
    <citation type="submission" date="2016-10" db="EMBL/GenBank/DDBJ databases">
        <authorList>
            <person name="de Groot N.N."/>
        </authorList>
    </citation>
    <scope>NUCLEOTIDE SEQUENCE [LARGE SCALE GENOMIC DNA]</scope>
    <source>
        <strain evidence="1 2">CGMCC 4.2022</strain>
    </source>
</reference>
<name>A0A1H0L9T3_9ACTN</name>
<keyword evidence="2" id="KW-1185">Reference proteome</keyword>
<evidence type="ECO:0000313" key="2">
    <source>
        <dbReference type="Proteomes" id="UP000199341"/>
    </source>
</evidence>
<organism evidence="1 2">
    <name type="scientific">Actinacidiphila guanduensis</name>
    <dbReference type="NCBI Taxonomy" id="310781"/>
    <lineage>
        <taxon>Bacteria</taxon>
        <taxon>Bacillati</taxon>
        <taxon>Actinomycetota</taxon>
        <taxon>Actinomycetes</taxon>
        <taxon>Kitasatosporales</taxon>
        <taxon>Streptomycetaceae</taxon>
        <taxon>Actinacidiphila</taxon>
    </lineage>
</organism>
<dbReference type="EMBL" id="FNIE01000011">
    <property type="protein sequence ID" value="SDO64832.1"/>
    <property type="molecule type" value="Genomic_DNA"/>
</dbReference>
<dbReference type="Proteomes" id="UP000199341">
    <property type="component" value="Unassembled WGS sequence"/>
</dbReference>
<accession>A0A1H0L9T3</accession>
<proteinExistence type="predicted"/>